<gene>
    <name evidence="1" type="ORF">Gocc_1443</name>
</gene>
<name>A0A7M2YXF8_9ACTN</name>
<dbReference type="RefSeq" id="WP_114795884.1">
    <property type="nucleotide sequence ID" value="NZ_QQZY01000003.1"/>
</dbReference>
<comment type="caution">
    <text evidence="1">The sequence shown here is derived from an EMBL/GenBank/DDBJ whole genome shotgun (WGS) entry which is preliminary data.</text>
</comment>
<protein>
    <submittedName>
        <fullName evidence="1">Uncharacterized protein</fullName>
    </submittedName>
</protein>
<sequence length="260" mass="26398">MPFGVGIGQVVAVVRDARGFERHVARVALAGPRARELAAALAAGGDPGAVAVEGDPAAAAAAVRIVDGAPTEADVAFLRRAARAGVPLLVVVGREGRPRTGSASRIPYVLPQDTIELDGDGSLAERVARSLARAVGGGDAAALARRLPALRPHVEHRLVRRAALAGAAVAAAPWVEEAHLPLLTLAQARMLLELGVAAGSTLPRDPQALATAAGPAVAASFGTGLALRSLYRRLPVRGPLAAAALAYAGTRALGELRTRV</sequence>
<evidence type="ECO:0000313" key="1">
    <source>
        <dbReference type="EMBL" id="RDI74554.1"/>
    </source>
</evidence>
<keyword evidence="2" id="KW-1185">Reference proteome</keyword>
<proteinExistence type="predicted"/>
<dbReference type="AlphaFoldDB" id="A0A7M2YXF8"/>
<reference evidence="1 2" key="1">
    <citation type="submission" date="2018-07" db="EMBL/GenBank/DDBJ databases">
        <title>High-quality-draft genome sequence of Gaiella occulta.</title>
        <authorList>
            <person name="Severino R."/>
            <person name="Froufe H.J.C."/>
            <person name="Rainey F.A."/>
            <person name="Barroso C."/>
            <person name="Albuquerque L."/>
            <person name="Lobo-Da-Cunha A."/>
            <person name="Da Costa M.S."/>
            <person name="Egas C."/>
        </authorList>
    </citation>
    <scope>NUCLEOTIDE SEQUENCE [LARGE SCALE GENOMIC DNA]</scope>
    <source>
        <strain evidence="1 2">F2-233</strain>
    </source>
</reference>
<reference evidence="2" key="2">
    <citation type="journal article" date="2019" name="MicrobiologyOpen">
        <title>High-quality draft genome sequence of Gaiella occulta isolated from a 150 meter deep mineral water borehole and comparison with the genome sequences of other deep-branching lineages of the phylum Actinobacteria.</title>
        <authorList>
            <person name="Severino R."/>
            <person name="Froufe H.J.C."/>
            <person name="Barroso C."/>
            <person name="Albuquerque L."/>
            <person name="Lobo-da-Cunha A."/>
            <person name="da Costa M.S."/>
            <person name="Egas C."/>
        </authorList>
    </citation>
    <scope>NUCLEOTIDE SEQUENCE [LARGE SCALE GENOMIC DNA]</scope>
    <source>
        <strain evidence="2">F2-233</strain>
    </source>
</reference>
<dbReference type="Proteomes" id="UP000254134">
    <property type="component" value="Unassembled WGS sequence"/>
</dbReference>
<evidence type="ECO:0000313" key="2">
    <source>
        <dbReference type="Proteomes" id="UP000254134"/>
    </source>
</evidence>
<accession>A0A7M2YXF8</accession>
<organism evidence="1 2">
    <name type="scientific">Gaiella occulta</name>
    <dbReference type="NCBI Taxonomy" id="1002870"/>
    <lineage>
        <taxon>Bacteria</taxon>
        <taxon>Bacillati</taxon>
        <taxon>Actinomycetota</taxon>
        <taxon>Thermoleophilia</taxon>
        <taxon>Gaiellales</taxon>
        <taxon>Gaiellaceae</taxon>
        <taxon>Gaiella</taxon>
    </lineage>
</organism>
<dbReference type="EMBL" id="QQZY01000003">
    <property type="protein sequence ID" value="RDI74554.1"/>
    <property type="molecule type" value="Genomic_DNA"/>
</dbReference>